<name>A0A7K1ULS2_9MICC</name>
<sequence length="99" mass="11374">MDFEEDFERVVRSVFDGALTDHILDGGAYRSFPGTFFEAKELGTRLAYELFKGRPSDMWIYTCPLAWSEWFCGIVWDRTFVVIDTLEGTISLHCSTTSD</sequence>
<dbReference type="OrthoDB" id="5197332at2"/>
<dbReference type="RefSeq" id="WP_157324476.1">
    <property type="nucleotide sequence ID" value="NZ_BMFX01000014.1"/>
</dbReference>
<organism evidence="1 2">
    <name type="scientific">Nesterenkonia alkaliphila</name>
    <dbReference type="NCBI Taxonomy" id="1463631"/>
    <lineage>
        <taxon>Bacteria</taxon>
        <taxon>Bacillati</taxon>
        <taxon>Actinomycetota</taxon>
        <taxon>Actinomycetes</taxon>
        <taxon>Micrococcales</taxon>
        <taxon>Micrococcaceae</taxon>
        <taxon>Nesterenkonia</taxon>
    </lineage>
</organism>
<evidence type="ECO:0000313" key="1">
    <source>
        <dbReference type="EMBL" id="MVT26981.1"/>
    </source>
</evidence>
<accession>A0A7K1ULS2</accession>
<protein>
    <submittedName>
        <fullName evidence="1">Uncharacterized protein</fullName>
    </submittedName>
</protein>
<comment type="caution">
    <text evidence="1">The sequence shown here is derived from an EMBL/GenBank/DDBJ whole genome shotgun (WGS) entry which is preliminary data.</text>
</comment>
<proteinExistence type="predicted"/>
<gene>
    <name evidence="1" type="ORF">GNZ21_11525</name>
</gene>
<dbReference type="Proteomes" id="UP000460157">
    <property type="component" value="Unassembled WGS sequence"/>
</dbReference>
<dbReference type="EMBL" id="WRPM01000080">
    <property type="protein sequence ID" value="MVT26981.1"/>
    <property type="molecule type" value="Genomic_DNA"/>
</dbReference>
<keyword evidence="2" id="KW-1185">Reference proteome</keyword>
<dbReference type="AlphaFoldDB" id="A0A7K1ULS2"/>
<evidence type="ECO:0000313" key="2">
    <source>
        <dbReference type="Proteomes" id="UP000460157"/>
    </source>
</evidence>
<reference evidence="1 2" key="1">
    <citation type="submission" date="2019-12" db="EMBL/GenBank/DDBJ databases">
        <title>Nesterenkonia muleiensis sp. nov., a novel actinobacterium isolated from sap of Populus euphratica.</title>
        <authorList>
            <person name="Wang R."/>
        </authorList>
    </citation>
    <scope>NUCLEOTIDE SEQUENCE [LARGE SCALE GENOMIC DNA]</scope>
    <source>
        <strain evidence="1 2">F10</strain>
    </source>
</reference>